<comment type="pathway">
    <text evidence="1">Cofactor biosynthesis; adenosylcobalamin biosynthesis.</text>
</comment>
<dbReference type="InterPro" id="IPR012797">
    <property type="entry name" value="CobF"/>
</dbReference>
<evidence type="ECO:0000256" key="6">
    <source>
        <dbReference type="PIRNR" id="PIRNR036525"/>
    </source>
</evidence>
<gene>
    <name evidence="8" type="primary">cobI_1</name>
    <name evidence="8" type="ORF">TRIHO_11030</name>
</gene>
<evidence type="ECO:0000259" key="7">
    <source>
        <dbReference type="Pfam" id="PF00590"/>
    </source>
</evidence>
<dbReference type="PATRIC" id="fig|1768241.3.peg.1146"/>
<dbReference type="PANTHER" id="PTHR43467:SF1">
    <property type="entry name" value="PRECORRIN-6A SYNTHASE [DEACETYLATING]"/>
    <property type="match status" value="1"/>
</dbReference>
<evidence type="ECO:0000256" key="2">
    <source>
        <dbReference type="ARBA" id="ARBA00022573"/>
    </source>
</evidence>
<keyword evidence="5 6" id="KW-0949">S-adenosyl-L-methionine</keyword>
<organism evidence="8 9">
    <name type="scientific">Tritonibacter horizontis</name>
    <dbReference type="NCBI Taxonomy" id="1768241"/>
    <lineage>
        <taxon>Bacteria</taxon>
        <taxon>Pseudomonadati</taxon>
        <taxon>Pseudomonadota</taxon>
        <taxon>Alphaproteobacteria</taxon>
        <taxon>Rhodobacterales</taxon>
        <taxon>Paracoccaceae</taxon>
        <taxon>Tritonibacter</taxon>
    </lineage>
</organism>
<dbReference type="EC" id="2.1.1.152" evidence="6"/>
<name>A0A132C1L0_9RHOB</name>
<dbReference type="InterPro" id="IPR014777">
    <property type="entry name" value="4pyrrole_Mease_sub1"/>
</dbReference>
<dbReference type="GO" id="GO:0043819">
    <property type="term" value="F:precorrin-6A synthase (deacetylating) activity"/>
    <property type="evidence" value="ECO:0007669"/>
    <property type="project" value="UniProtKB-EC"/>
</dbReference>
<sequence length="256" mass="27913">MIHLSLIGIGTGNPKHLTLEAVEAIRTQDLILIPNKGAGKDDLAGLRRQICANLLVDTPHAPRIVEFDLPVRDPATADYRRRVDDWHDAIAEIWQAAITAHLPTGGRVGFLVWGDPSLYDSTMRIAQRLRPRLAMELQVIPGITSIQALTAAHGVPLNRIGAPVQITTGRQLRDKGWPEGCETLVVMLDGDCAFQTLPDPAALTIHWSAYAGMANEINISGPVPEVSAQILETRAQARAAHGWIMDIYLLNRTSPA</sequence>
<dbReference type="PIRSF" id="PIRSF036525">
    <property type="entry name" value="CobF"/>
    <property type="match status" value="1"/>
</dbReference>
<dbReference type="EMBL" id="LPUY01000037">
    <property type="protein sequence ID" value="KUP94017.1"/>
    <property type="molecule type" value="Genomic_DNA"/>
</dbReference>
<keyword evidence="9" id="KW-1185">Reference proteome</keyword>
<dbReference type="PANTHER" id="PTHR43467">
    <property type="entry name" value="COBALT-PRECORRIN-2 C(20)-METHYLTRANSFERASE"/>
    <property type="match status" value="1"/>
</dbReference>
<dbReference type="SUPFAM" id="SSF53790">
    <property type="entry name" value="Tetrapyrrole methylase"/>
    <property type="match status" value="1"/>
</dbReference>
<keyword evidence="3 6" id="KW-0489">Methyltransferase</keyword>
<dbReference type="OrthoDB" id="9787471at2"/>
<dbReference type="InterPro" id="IPR000878">
    <property type="entry name" value="4pyrrol_Mease"/>
</dbReference>
<keyword evidence="2" id="KW-0169">Cobalamin biosynthesis</keyword>
<dbReference type="AlphaFoldDB" id="A0A132C1L0"/>
<comment type="caution">
    <text evidence="8">The sequence shown here is derived from an EMBL/GenBank/DDBJ whole genome shotgun (WGS) entry which is preliminary data.</text>
</comment>
<dbReference type="RefSeq" id="WP_068241092.1">
    <property type="nucleotide sequence ID" value="NZ_LPUY01000037.1"/>
</dbReference>
<comment type="catalytic activity">
    <reaction evidence="6">
        <text>precorrin-5 + S-adenosyl-L-methionine + H2O = precorrin-6A + acetate + S-adenosyl-L-homocysteine + 2 H(+)</text>
        <dbReference type="Rhea" id="RHEA:18261"/>
        <dbReference type="ChEBI" id="CHEBI:15377"/>
        <dbReference type="ChEBI" id="CHEBI:15378"/>
        <dbReference type="ChEBI" id="CHEBI:30089"/>
        <dbReference type="ChEBI" id="CHEBI:57856"/>
        <dbReference type="ChEBI" id="CHEBI:59789"/>
        <dbReference type="ChEBI" id="CHEBI:77871"/>
        <dbReference type="ChEBI" id="CHEBI:77872"/>
        <dbReference type="EC" id="2.1.1.152"/>
    </reaction>
</comment>
<reference evidence="8 9" key="1">
    <citation type="submission" date="2015-12" db="EMBL/GenBank/DDBJ databases">
        <title>Genome sequence of the marine Rhodobacteraceae strain O3.65, Candidatus Tritonibacter horizontis.</title>
        <authorList>
            <person name="Poehlein A."/>
            <person name="Giebel H.A."/>
            <person name="Voget S."/>
            <person name="Brinkhoff T."/>
        </authorList>
    </citation>
    <scope>NUCLEOTIDE SEQUENCE [LARGE SCALE GENOMIC DNA]</scope>
    <source>
        <strain evidence="8 9">O3.65</strain>
    </source>
</reference>
<dbReference type="Proteomes" id="UP000068382">
    <property type="component" value="Unassembled WGS sequence"/>
</dbReference>
<dbReference type="GO" id="GO:0032259">
    <property type="term" value="P:methylation"/>
    <property type="evidence" value="ECO:0007669"/>
    <property type="project" value="UniProtKB-KW"/>
</dbReference>
<evidence type="ECO:0000256" key="5">
    <source>
        <dbReference type="ARBA" id="ARBA00022691"/>
    </source>
</evidence>
<evidence type="ECO:0000256" key="3">
    <source>
        <dbReference type="ARBA" id="ARBA00022603"/>
    </source>
</evidence>
<accession>A0A132C1L0</accession>
<feature type="domain" description="Tetrapyrrole methylase" evidence="7">
    <location>
        <begin position="4"/>
        <end position="224"/>
    </location>
</feature>
<dbReference type="GO" id="GO:0009236">
    <property type="term" value="P:cobalamin biosynthetic process"/>
    <property type="evidence" value="ECO:0007669"/>
    <property type="project" value="UniProtKB-KW"/>
</dbReference>
<dbReference type="Gene3D" id="3.30.950.10">
    <property type="entry name" value="Methyltransferase, Cobalt-precorrin-4 Transmethylase, Domain 2"/>
    <property type="match status" value="1"/>
</dbReference>
<comment type="function">
    <text evidence="6">Catalyzes the methylation of C-1 in precorrin-5 and the subsequent extrusion of acetic acid from the resulting intermediate to form cobalt-precorrin-6A.</text>
</comment>
<dbReference type="Pfam" id="PF00590">
    <property type="entry name" value="TP_methylase"/>
    <property type="match status" value="1"/>
</dbReference>
<evidence type="ECO:0000313" key="8">
    <source>
        <dbReference type="EMBL" id="KUP94017.1"/>
    </source>
</evidence>
<dbReference type="Gene3D" id="3.40.1010.10">
    <property type="entry name" value="Cobalt-precorrin-4 Transmethylase, Domain 1"/>
    <property type="match status" value="1"/>
</dbReference>
<keyword evidence="4 6" id="KW-0808">Transferase</keyword>
<proteinExistence type="predicted"/>
<evidence type="ECO:0000256" key="4">
    <source>
        <dbReference type="ARBA" id="ARBA00022679"/>
    </source>
</evidence>
<dbReference type="InterPro" id="IPR014776">
    <property type="entry name" value="4pyrrole_Mease_sub2"/>
</dbReference>
<dbReference type="CDD" id="cd11643">
    <property type="entry name" value="Precorrin-6A-synthase"/>
    <property type="match status" value="1"/>
</dbReference>
<dbReference type="NCBIfam" id="TIGR02434">
    <property type="entry name" value="CobF"/>
    <property type="match status" value="1"/>
</dbReference>
<evidence type="ECO:0000256" key="1">
    <source>
        <dbReference type="ARBA" id="ARBA00004953"/>
    </source>
</evidence>
<dbReference type="InterPro" id="IPR035996">
    <property type="entry name" value="4pyrrol_Methylase_sf"/>
</dbReference>
<evidence type="ECO:0000313" key="9">
    <source>
        <dbReference type="Proteomes" id="UP000068382"/>
    </source>
</evidence>
<protein>
    <recommendedName>
        <fullName evidence="6">Precorrin-6A synthase [deacetylating]</fullName>
        <ecNumber evidence="6">2.1.1.152</ecNumber>
    </recommendedName>
</protein>